<evidence type="ECO:0000259" key="7">
    <source>
        <dbReference type="PROSITE" id="PS50109"/>
    </source>
</evidence>
<sequence length="468" mass="52470">MPGRNHCFRILSTPIMTTSLTGNEKDDLIRSLTRQLSVAQAEANLHLAEVRRFNFIVSEITEAAEGGIFVRQNIAGDYMWISEQLAEILGYGDIGMPHSYRQFLEQIHPDDLDRALEFAAMRKPVRDTVAQENEPGTSVSAQTTDFPENETQPTPEAQASTTDAQSVLSLPSRKPIPENIFITGPGTHLEFRYLNQQGDYRWFRASAKRYQPEAGPEQIIGLILDIHDVKLLEAQRRAVNEELKAFMYSVAHDLRAPVRHIASFAEAIREEDGPTEERNLYLGYVEQSAEKLGKMIDGLLKLSKNQNYVPRIAPVNIEEMLTELISKTRQTEHQAPELIIEHDKFPIIETDADLIEQVLQNLLSNAVKYSSNEPRAVVNIRYYLQEAQHIISFSDNGIGFDPAYADKLFKLFSRLYVDNDIPGTGVGLASVHRIVRNLNGVIEADGIPGKGATFTLRLPVKVGATSAF</sequence>
<dbReference type="AlphaFoldDB" id="A0A5C7FMY0"/>
<dbReference type="Gene3D" id="3.30.450.20">
    <property type="entry name" value="PAS domain"/>
    <property type="match status" value="1"/>
</dbReference>
<dbReference type="Gene3D" id="1.10.287.130">
    <property type="match status" value="1"/>
</dbReference>
<evidence type="ECO:0000256" key="2">
    <source>
        <dbReference type="ARBA" id="ARBA00012438"/>
    </source>
</evidence>
<dbReference type="PROSITE" id="PS50113">
    <property type="entry name" value="PAC"/>
    <property type="match status" value="1"/>
</dbReference>
<feature type="region of interest" description="Disordered" evidence="6">
    <location>
        <begin position="127"/>
        <end position="169"/>
    </location>
</feature>
<dbReference type="SUPFAM" id="SSF55785">
    <property type="entry name" value="PYP-like sensor domain (PAS domain)"/>
    <property type="match status" value="1"/>
</dbReference>
<dbReference type="InterPro" id="IPR035965">
    <property type="entry name" value="PAS-like_dom_sf"/>
</dbReference>
<dbReference type="InterPro" id="IPR005467">
    <property type="entry name" value="His_kinase_dom"/>
</dbReference>
<dbReference type="Pfam" id="PF00512">
    <property type="entry name" value="HisKA"/>
    <property type="match status" value="1"/>
</dbReference>
<proteinExistence type="predicted"/>
<dbReference type="GO" id="GO:0000155">
    <property type="term" value="F:phosphorelay sensor kinase activity"/>
    <property type="evidence" value="ECO:0007669"/>
    <property type="project" value="InterPro"/>
</dbReference>
<dbReference type="InterPro" id="IPR004358">
    <property type="entry name" value="Sig_transdc_His_kin-like_C"/>
</dbReference>
<dbReference type="Pfam" id="PF02518">
    <property type="entry name" value="HATPase_c"/>
    <property type="match status" value="1"/>
</dbReference>
<evidence type="ECO:0000259" key="8">
    <source>
        <dbReference type="PROSITE" id="PS50113"/>
    </source>
</evidence>
<keyword evidence="4" id="KW-0808">Transferase</keyword>
<protein>
    <recommendedName>
        <fullName evidence="2">histidine kinase</fullName>
        <ecNumber evidence="2">2.7.13.3</ecNumber>
    </recommendedName>
</protein>
<evidence type="ECO:0000313" key="10">
    <source>
        <dbReference type="Proteomes" id="UP000321907"/>
    </source>
</evidence>
<keyword evidence="3" id="KW-0597">Phosphoprotein</keyword>
<dbReference type="InterPro" id="IPR003661">
    <property type="entry name" value="HisK_dim/P_dom"/>
</dbReference>
<dbReference type="OrthoDB" id="9124519at2"/>
<dbReference type="InterPro" id="IPR003594">
    <property type="entry name" value="HATPase_dom"/>
</dbReference>
<feature type="domain" description="PAC" evidence="8">
    <location>
        <begin position="187"/>
        <end position="238"/>
    </location>
</feature>
<evidence type="ECO:0000256" key="4">
    <source>
        <dbReference type="ARBA" id="ARBA00022679"/>
    </source>
</evidence>
<dbReference type="GO" id="GO:0030295">
    <property type="term" value="F:protein kinase activator activity"/>
    <property type="evidence" value="ECO:0007669"/>
    <property type="project" value="TreeGrafter"/>
</dbReference>
<dbReference type="InterPro" id="IPR036890">
    <property type="entry name" value="HATPase_C_sf"/>
</dbReference>
<dbReference type="Gene3D" id="3.30.565.10">
    <property type="entry name" value="Histidine kinase-like ATPase, C-terminal domain"/>
    <property type="match status" value="1"/>
</dbReference>
<dbReference type="InterPro" id="IPR050351">
    <property type="entry name" value="BphY/WalK/GraS-like"/>
</dbReference>
<reference evidence="9 10" key="1">
    <citation type="submission" date="2019-08" db="EMBL/GenBank/DDBJ databases">
        <title>Lewinella sp. strain SSH13 Genome sequencing and assembly.</title>
        <authorList>
            <person name="Kim I."/>
        </authorList>
    </citation>
    <scope>NUCLEOTIDE SEQUENCE [LARGE SCALE GENOMIC DNA]</scope>
    <source>
        <strain evidence="9 10">SSH13</strain>
    </source>
</reference>
<dbReference type="PROSITE" id="PS50109">
    <property type="entry name" value="HIS_KIN"/>
    <property type="match status" value="1"/>
</dbReference>
<dbReference type="GO" id="GO:0007234">
    <property type="term" value="P:osmosensory signaling via phosphorelay pathway"/>
    <property type="evidence" value="ECO:0007669"/>
    <property type="project" value="TreeGrafter"/>
</dbReference>
<dbReference type="SUPFAM" id="SSF47384">
    <property type="entry name" value="Homodimeric domain of signal transducing histidine kinase"/>
    <property type="match status" value="1"/>
</dbReference>
<evidence type="ECO:0000256" key="6">
    <source>
        <dbReference type="SAM" id="MobiDB-lite"/>
    </source>
</evidence>
<dbReference type="InterPro" id="IPR036097">
    <property type="entry name" value="HisK_dim/P_sf"/>
</dbReference>
<evidence type="ECO:0000256" key="1">
    <source>
        <dbReference type="ARBA" id="ARBA00000085"/>
    </source>
</evidence>
<dbReference type="SMART" id="SM00387">
    <property type="entry name" value="HATPase_c"/>
    <property type="match status" value="1"/>
</dbReference>
<dbReference type="CDD" id="cd00082">
    <property type="entry name" value="HisKA"/>
    <property type="match status" value="1"/>
</dbReference>
<name>A0A5C7FMY0_9BACT</name>
<dbReference type="SMART" id="SM00388">
    <property type="entry name" value="HisKA"/>
    <property type="match status" value="1"/>
</dbReference>
<dbReference type="GO" id="GO:0000156">
    <property type="term" value="F:phosphorelay response regulator activity"/>
    <property type="evidence" value="ECO:0007669"/>
    <property type="project" value="TreeGrafter"/>
</dbReference>
<dbReference type="PANTHER" id="PTHR42878">
    <property type="entry name" value="TWO-COMPONENT HISTIDINE KINASE"/>
    <property type="match status" value="1"/>
</dbReference>
<dbReference type="Proteomes" id="UP000321907">
    <property type="component" value="Unassembled WGS sequence"/>
</dbReference>
<feature type="compositionally biased region" description="Polar residues" evidence="6">
    <location>
        <begin position="130"/>
        <end position="169"/>
    </location>
</feature>
<evidence type="ECO:0000256" key="5">
    <source>
        <dbReference type="ARBA" id="ARBA00022777"/>
    </source>
</evidence>
<dbReference type="EC" id="2.7.13.3" evidence="2"/>
<evidence type="ECO:0000256" key="3">
    <source>
        <dbReference type="ARBA" id="ARBA00022553"/>
    </source>
</evidence>
<dbReference type="PRINTS" id="PR00344">
    <property type="entry name" value="BCTRLSENSOR"/>
</dbReference>
<keyword evidence="10" id="KW-1185">Reference proteome</keyword>
<keyword evidence="5" id="KW-0418">Kinase</keyword>
<evidence type="ECO:0000313" key="9">
    <source>
        <dbReference type="EMBL" id="TXF91494.1"/>
    </source>
</evidence>
<dbReference type="EMBL" id="VOXD01000002">
    <property type="protein sequence ID" value="TXF91494.1"/>
    <property type="molecule type" value="Genomic_DNA"/>
</dbReference>
<dbReference type="InterPro" id="IPR000700">
    <property type="entry name" value="PAS-assoc_C"/>
</dbReference>
<comment type="catalytic activity">
    <reaction evidence="1">
        <text>ATP + protein L-histidine = ADP + protein N-phospho-L-histidine.</text>
        <dbReference type="EC" id="2.7.13.3"/>
    </reaction>
</comment>
<organism evidence="9 10">
    <name type="scientific">Neolewinella aurantiaca</name>
    <dbReference type="NCBI Taxonomy" id="2602767"/>
    <lineage>
        <taxon>Bacteria</taxon>
        <taxon>Pseudomonadati</taxon>
        <taxon>Bacteroidota</taxon>
        <taxon>Saprospiria</taxon>
        <taxon>Saprospirales</taxon>
        <taxon>Lewinellaceae</taxon>
        <taxon>Neolewinella</taxon>
    </lineage>
</organism>
<gene>
    <name evidence="9" type="ORF">FUA23_02015</name>
</gene>
<comment type="caution">
    <text evidence="9">The sequence shown here is derived from an EMBL/GenBank/DDBJ whole genome shotgun (WGS) entry which is preliminary data.</text>
</comment>
<dbReference type="PANTHER" id="PTHR42878:SF15">
    <property type="entry name" value="BACTERIOPHYTOCHROME"/>
    <property type="match status" value="1"/>
</dbReference>
<accession>A0A5C7FMY0</accession>
<dbReference type="SUPFAM" id="SSF55874">
    <property type="entry name" value="ATPase domain of HSP90 chaperone/DNA topoisomerase II/histidine kinase"/>
    <property type="match status" value="1"/>
</dbReference>
<feature type="domain" description="Histidine kinase" evidence="7">
    <location>
        <begin position="249"/>
        <end position="462"/>
    </location>
</feature>